<evidence type="ECO:0000313" key="2">
    <source>
        <dbReference type="EMBL" id="KAK2099093.1"/>
    </source>
</evidence>
<sequence length="110" mass="11854">MPSVVNCDLHGEVSEMGEILTLSSSCYWPISFQKRSPILLMASVGNSEPIKDIRQSHSPRNIPELARPSSVHRVLTAGVGPVTSELSGLADSGPWSPQRASDQGLSEKWA</sequence>
<dbReference type="Proteomes" id="UP001266305">
    <property type="component" value="Unassembled WGS sequence"/>
</dbReference>
<protein>
    <submittedName>
        <fullName evidence="2">Uncharacterized protein</fullName>
    </submittedName>
</protein>
<gene>
    <name evidence="2" type="ORF">P7K49_024544</name>
</gene>
<name>A0ABQ9UPU2_SAGOE</name>
<comment type="caution">
    <text evidence="2">The sequence shown here is derived from an EMBL/GenBank/DDBJ whole genome shotgun (WGS) entry which is preliminary data.</text>
</comment>
<keyword evidence="3" id="KW-1185">Reference proteome</keyword>
<evidence type="ECO:0000256" key="1">
    <source>
        <dbReference type="SAM" id="MobiDB-lite"/>
    </source>
</evidence>
<reference evidence="2 3" key="1">
    <citation type="submission" date="2023-05" db="EMBL/GenBank/DDBJ databases">
        <title>B98-5 Cell Line De Novo Hybrid Assembly: An Optical Mapping Approach.</title>
        <authorList>
            <person name="Kananen K."/>
            <person name="Auerbach J.A."/>
            <person name="Kautto E."/>
            <person name="Blachly J.S."/>
        </authorList>
    </citation>
    <scope>NUCLEOTIDE SEQUENCE [LARGE SCALE GENOMIC DNA]</scope>
    <source>
        <strain evidence="2">B95-8</strain>
        <tissue evidence="2">Cell line</tissue>
    </source>
</reference>
<feature type="region of interest" description="Disordered" evidence="1">
    <location>
        <begin position="85"/>
        <end position="110"/>
    </location>
</feature>
<accession>A0ABQ9UPU2</accession>
<dbReference type="EMBL" id="JASSZA010000011">
    <property type="protein sequence ID" value="KAK2099093.1"/>
    <property type="molecule type" value="Genomic_DNA"/>
</dbReference>
<proteinExistence type="predicted"/>
<organism evidence="2 3">
    <name type="scientific">Saguinus oedipus</name>
    <name type="common">Cotton-top tamarin</name>
    <name type="synonym">Oedipomidas oedipus</name>
    <dbReference type="NCBI Taxonomy" id="9490"/>
    <lineage>
        <taxon>Eukaryota</taxon>
        <taxon>Metazoa</taxon>
        <taxon>Chordata</taxon>
        <taxon>Craniata</taxon>
        <taxon>Vertebrata</taxon>
        <taxon>Euteleostomi</taxon>
        <taxon>Mammalia</taxon>
        <taxon>Eutheria</taxon>
        <taxon>Euarchontoglires</taxon>
        <taxon>Primates</taxon>
        <taxon>Haplorrhini</taxon>
        <taxon>Platyrrhini</taxon>
        <taxon>Cebidae</taxon>
        <taxon>Callitrichinae</taxon>
        <taxon>Saguinus</taxon>
    </lineage>
</organism>
<evidence type="ECO:0000313" key="3">
    <source>
        <dbReference type="Proteomes" id="UP001266305"/>
    </source>
</evidence>